<name>A0AB33JDI0_9BACT</name>
<evidence type="ECO:0008006" key="3">
    <source>
        <dbReference type="Google" id="ProtNLM"/>
    </source>
</evidence>
<dbReference type="AlphaFoldDB" id="A0AB33JDI0"/>
<protein>
    <recommendedName>
        <fullName evidence="3">Histidine kinase</fullName>
    </recommendedName>
</protein>
<dbReference type="Pfam" id="PF20186">
    <property type="entry name" value="DUF6549"/>
    <property type="match status" value="1"/>
</dbReference>
<feature type="transmembrane region" description="Helical" evidence="1">
    <location>
        <begin position="6"/>
        <end position="27"/>
    </location>
</feature>
<keyword evidence="1" id="KW-1133">Transmembrane helix</keyword>
<evidence type="ECO:0000313" key="2">
    <source>
        <dbReference type="EMBL" id="BFO80088.1"/>
    </source>
</evidence>
<evidence type="ECO:0000256" key="1">
    <source>
        <dbReference type="SAM" id="Phobius"/>
    </source>
</evidence>
<gene>
    <name evidence="2" type="ORF">GTC17262_02790</name>
</gene>
<keyword evidence="1" id="KW-0812">Transmembrane</keyword>
<keyword evidence="1" id="KW-0472">Membrane</keyword>
<proteinExistence type="predicted"/>
<sequence length="213" mass="23937">MRRISLFTLFLAVAWLLTLIGCIMLYFDVRADRDRVHHNQGILLHNGSVRISETSAGRSHASAPALTLRPSEFNESGDALVNTARQVGIKTKRISHAATTTTRTTADIVAPVRLVPSRLQADSLPSEASASRPVRPDSLCFSWHDPWLSLSGCLSDSLFRGTVSSTDTLDIVVHRVPKRFLFFRFGCREVRMDIISRNPHTRLTYARYYKLVK</sequence>
<reference evidence="2" key="1">
    <citation type="submission" date="2024-07" db="EMBL/GenBank/DDBJ databases">
        <title>Complete genome sequence of Prevotella sp. YM-2024 GTC17262.</title>
        <authorList>
            <person name="Hayashi M."/>
            <person name="Muto Y."/>
            <person name="Tanaka K."/>
            <person name="Niwa H."/>
        </authorList>
    </citation>
    <scope>NUCLEOTIDE SEQUENCE</scope>
    <source>
        <strain evidence="2">GTC17262</strain>
    </source>
</reference>
<organism evidence="2">
    <name type="scientific">Prevotella sp. GTC17262</name>
    <dbReference type="NCBI Taxonomy" id="3236797"/>
    <lineage>
        <taxon>Bacteria</taxon>
        <taxon>Pseudomonadati</taxon>
        <taxon>Bacteroidota</taxon>
        <taxon>Bacteroidia</taxon>
        <taxon>Bacteroidales</taxon>
        <taxon>Prevotellaceae</taxon>
        <taxon>Prevotella</taxon>
    </lineage>
</organism>
<dbReference type="EMBL" id="AP035789">
    <property type="protein sequence ID" value="BFO80088.1"/>
    <property type="molecule type" value="Genomic_DNA"/>
</dbReference>
<dbReference type="PROSITE" id="PS51257">
    <property type="entry name" value="PROKAR_LIPOPROTEIN"/>
    <property type="match status" value="1"/>
</dbReference>
<dbReference type="InterPro" id="IPR046679">
    <property type="entry name" value="DUF6549"/>
</dbReference>
<accession>A0AB33JDI0</accession>